<protein>
    <recommendedName>
        <fullName evidence="3">Maturase K</fullName>
    </recommendedName>
</protein>
<organism evidence="1 2">
    <name type="scientific">Riccia fluitans</name>
    <dbReference type="NCBI Taxonomy" id="41844"/>
    <lineage>
        <taxon>Eukaryota</taxon>
        <taxon>Viridiplantae</taxon>
        <taxon>Streptophyta</taxon>
        <taxon>Embryophyta</taxon>
        <taxon>Marchantiophyta</taxon>
        <taxon>Marchantiopsida</taxon>
        <taxon>Marchantiidae</taxon>
        <taxon>Marchantiales</taxon>
        <taxon>Ricciaceae</taxon>
        <taxon>Riccia</taxon>
    </lineage>
</organism>
<keyword evidence="2" id="KW-1185">Reference proteome</keyword>
<accession>A0ABD1XQF3</accession>
<sequence>MPAVLHFKVNEWLMVYFDNQGSRNTLPVLPEEANQHRLRLLIKSYGVRLICQRAITDRFHKQSWSFVRNLLWWKTSKDSYTTPVGYLETSLLDGSCSCLLFPFDTLSAKLFSACFDQI</sequence>
<reference evidence="1 2" key="1">
    <citation type="submission" date="2024-09" db="EMBL/GenBank/DDBJ databases">
        <title>Chromosome-scale assembly of Riccia fluitans.</title>
        <authorList>
            <person name="Paukszto L."/>
            <person name="Sawicki J."/>
            <person name="Karawczyk K."/>
            <person name="Piernik-Szablinska J."/>
            <person name="Szczecinska M."/>
            <person name="Mazdziarz M."/>
        </authorList>
    </citation>
    <scope>NUCLEOTIDE SEQUENCE [LARGE SCALE GENOMIC DNA]</scope>
    <source>
        <strain evidence="1">Rf_01</strain>
        <tissue evidence="1">Aerial parts of the thallus</tissue>
    </source>
</reference>
<comment type="caution">
    <text evidence="1">The sequence shown here is derived from an EMBL/GenBank/DDBJ whole genome shotgun (WGS) entry which is preliminary data.</text>
</comment>
<name>A0ABD1XQF3_9MARC</name>
<proteinExistence type="predicted"/>
<gene>
    <name evidence="1" type="ORF">R1flu_022876</name>
</gene>
<dbReference type="Proteomes" id="UP001605036">
    <property type="component" value="Unassembled WGS sequence"/>
</dbReference>
<evidence type="ECO:0000313" key="1">
    <source>
        <dbReference type="EMBL" id="KAL2611184.1"/>
    </source>
</evidence>
<evidence type="ECO:0000313" key="2">
    <source>
        <dbReference type="Proteomes" id="UP001605036"/>
    </source>
</evidence>
<dbReference type="AlphaFoldDB" id="A0ABD1XQF3"/>
<evidence type="ECO:0008006" key="3">
    <source>
        <dbReference type="Google" id="ProtNLM"/>
    </source>
</evidence>
<dbReference type="EMBL" id="JBHFFA010000007">
    <property type="protein sequence ID" value="KAL2611184.1"/>
    <property type="molecule type" value="Genomic_DNA"/>
</dbReference>